<dbReference type="AlphaFoldDB" id="A0A2A4G3P9"/>
<evidence type="ECO:0000313" key="6">
    <source>
        <dbReference type="Proteomes" id="UP000219559"/>
    </source>
</evidence>
<dbReference type="InterPro" id="IPR051558">
    <property type="entry name" value="Metallophosphoesterase_PAP"/>
</dbReference>
<accession>A0A2A4G3P9</accession>
<dbReference type="Proteomes" id="UP000219559">
    <property type="component" value="Unassembled WGS sequence"/>
</dbReference>
<dbReference type="InterPro" id="IPR029052">
    <property type="entry name" value="Metallo-depent_PP-like"/>
</dbReference>
<evidence type="ECO:0000256" key="2">
    <source>
        <dbReference type="ARBA" id="ARBA00022801"/>
    </source>
</evidence>
<sequence>MVYKYIKSVRNVFGLFSCLLLTACATYAPQFAGDNGLPVPEAEKTVSHTFYLIGDAGKSPMGQMNPVLKAFKQQLSEADPKKSTALFLGDNIYPAGLPGKSKEGYAQAKHNLDAQLRATDGYKGQVVFIPGNHDWYAKGLKGLERQQKYIEDHYDSKDVFQPRKGCPIEKINISDDVVVIAIDTEWFVTDWNQHPTINDDCEIRSRAAFFDEIKSLLKKNAAKTTILAMHHPMSSYGPHGGQFSARQHLYPTGGSVPLPIIGSLINVLRRTTGAASVDVNHPRYRELRKRIYTLAQQSEKVILVSGHEHSLQYIVEANIPQIISGAGAKKSATKKLNGAQFTYGNHGYAVLQVFSDGSSRVDFHALDSADKDQLVYSTEVYPPNKKNDAAVHENFPDYYMASIYRQDEIEKSGTHSFLWGDRYRDVYGIKVNAPTVRLDTLFGGLTPVRKGGGNQSKSLRLENPEGKQYVMRALRKGAEQYIQAVAFKDQYVVGDFQGTTTEDLLEDFYTGSHPYAPFVIGPLADAIGVYHTNPVLYFIPKQAVLGRFNHDFGDELYMIEEHAGDDHDDQASFGHSKKLISTDDLIEELRKDDDILLDNKAYIRARLFDMVLGDWDRHKDQWRWARIKDKKAGKVIYRPVPRDRDQAFSVMGDGLLMQVATRITPALKSMEGFQEEIRNVKGFNTAAYAMDMVLLSETTEAQWQAEAEYIKSHLTVAAINEAFESFPEEVRGETIHQIKRKLRARTEYLPQTAAAYYHILNKYSVVAGTDKDDWFEIERLVDGHTKVQVHRIKNGKKGETFFSKTYNPKLTKELWVYGLDDDDYFETKGEKTGRTRIRLIGGLNNDVYDINGQNRVIVYDHISKVNTFKNMDGGRMRLTNDYNTNTYQPQKFKNSTNLVVPVMGFNPDDGFLLGASWTNTFNGFRRNPFTERHKFSAAYAFATNGFNLGYEGEFAHIMERWNLGFEAKFTSPFYTQNFFGFGNETENREDDLGVDYYRTRLESFRMSPSLIYRGQLGSKFALGLAYETIEVEFNEDRIIPLFINPADDMRRSFLGLETEYNYKNKDNRVFPTMGMEAELKAGYKTSVDDIAGSFGYIVPSLAFDYRIVPSGQWVLATKFKGHFNIGDGYEFYQAASIGANDGPRGFRNQRFTGRSSFYQKTDLRWNLKKVQTTLIPISVGFFGGFDYGRVWQPGEDSNSWHQSYGGGFFINGSELIGARFSVFGGEEGTRVAFGLGFNF</sequence>
<keyword evidence="1 3" id="KW-0732">Signal</keyword>
<gene>
    <name evidence="5" type="ORF">B7P33_13070</name>
</gene>
<dbReference type="PANTHER" id="PTHR10161:SF14">
    <property type="entry name" value="TARTRATE-RESISTANT ACID PHOSPHATASE TYPE 5"/>
    <property type="match status" value="1"/>
</dbReference>
<organism evidence="5 6">
    <name type="scientific">Sediminicola luteus</name>
    <dbReference type="NCBI Taxonomy" id="319238"/>
    <lineage>
        <taxon>Bacteria</taxon>
        <taxon>Pseudomonadati</taxon>
        <taxon>Bacteroidota</taxon>
        <taxon>Flavobacteriia</taxon>
        <taxon>Flavobacteriales</taxon>
        <taxon>Flavobacteriaceae</taxon>
        <taxon>Sediminicola</taxon>
    </lineage>
</organism>
<feature type="signal peptide" evidence="3">
    <location>
        <begin position="1"/>
        <end position="32"/>
    </location>
</feature>
<comment type="caution">
    <text evidence="5">The sequence shown here is derived from an EMBL/GenBank/DDBJ whole genome shotgun (WGS) entry which is preliminary data.</text>
</comment>
<feature type="domain" description="Calcineurin-like phosphoesterase" evidence="4">
    <location>
        <begin position="49"/>
        <end position="249"/>
    </location>
</feature>
<dbReference type="SUPFAM" id="SSF56300">
    <property type="entry name" value="Metallo-dependent phosphatases"/>
    <property type="match status" value="1"/>
</dbReference>
<evidence type="ECO:0000256" key="1">
    <source>
        <dbReference type="ARBA" id="ARBA00022729"/>
    </source>
</evidence>
<dbReference type="GO" id="GO:0016787">
    <property type="term" value="F:hydrolase activity"/>
    <property type="evidence" value="ECO:0007669"/>
    <property type="project" value="UniProtKB-KW"/>
</dbReference>
<dbReference type="OrthoDB" id="333971at2"/>
<dbReference type="RefSeq" id="WP_097443540.1">
    <property type="nucleotide sequence ID" value="NZ_NBWU01000005.1"/>
</dbReference>
<keyword evidence="2" id="KW-0378">Hydrolase</keyword>
<proteinExistence type="predicted"/>
<reference evidence="5 6" key="1">
    <citation type="submission" date="2017-04" db="EMBL/GenBank/DDBJ databases">
        <title>A new member of the family Flavobacteriaceae isolated from ascidians.</title>
        <authorList>
            <person name="Chen L."/>
        </authorList>
    </citation>
    <scope>NUCLEOTIDE SEQUENCE [LARGE SCALE GENOMIC DNA]</scope>
    <source>
        <strain evidence="5 6">HQA918</strain>
    </source>
</reference>
<dbReference type="EMBL" id="NBWU01000005">
    <property type="protein sequence ID" value="PCE63589.1"/>
    <property type="molecule type" value="Genomic_DNA"/>
</dbReference>
<evidence type="ECO:0000259" key="4">
    <source>
        <dbReference type="Pfam" id="PF00149"/>
    </source>
</evidence>
<dbReference type="Gene3D" id="3.60.21.10">
    <property type="match status" value="1"/>
</dbReference>
<evidence type="ECO:0000313" key="5">
    <source>
        <dbReference type="EMBL" id="PCE63589.1"/>
    </source>
</evidence>
<protein>
    <submittedName>
        <fullName evidence="5">Phosphoesterase</fullName>
    </submittedName>
</protein>
<name>A0A2A4G3P9_9FLAO</name>
<dbReference type="PROSITE" id="PS51257">
    <property type="entry name" value="PROKAR_LIPOPROTEIN"/>
    <property type="match status" value="1"/>
</dbReference>
<keyword evidence="6" id="KW-1185">Reference proteome</keyword>
<evidence type="ECO:0000256" key="3">
    <source>
        <dbReference type="SAM" id="SignalP"/>
    </source>
</evidence>
<dbReference type="PANTHER" id="PTHR10161">
    <property type="entry name" value="TARTRATE-RESISTANT ACID PHOSPHATASE TYPE 5"/>
    <property type="match status" value="1"/>
</dbReference>
<feature type="chain" id="PRO_5012946518" evidence="3">
    <location>
        <begin position="33"/>
        <end position="1239"/>
    </location>
</feature>
<dbReference type="InterPro" id="IPR004843">
    <property type="entry name" value="Calcineurin-like_PHP"/>
</dbReference>
<dbReference type="Pfam" id="PF00149">
    <property type="entry name" value="Metallophos"/>
    <property type="match status" value="1"/>
</dbReference>